<comment type="caution">
    <text evidence="1">The sequence shown here is derived from an EMBL/GenBank/DDBJ whole genome shotgun (WGS) entry which is preliminary data.</text>
</comment>
<accession>A0A1Z5IFP1</accession>
<gene>
    <name evidence="1" type="ORF">IWT126_00602</name>
</gene>
<sequence length="218" mass="25539">MTLFDDFQLVGDPALKAPMARYMRDQFAFAGLKTPERKRQSRELLKQSKRVTVPELVSGIETLYQRPEREYQYVAIDLLVANVKRFNFNDMQRLARLISEKAWWDSVDALRKGFGDYIRVRPADKQAVFELFNGADDFWLRRVAITLQLMEKGQTDTRLLERAILPDIATPEFFIQKAIGWALRNYSKVDPQWVMQFIQAHQLSKLAIHEGSKYLKLH</sequence>
<reference evidence="1 2" key="1">
    <citation type="submission" date="2015-11" db="EMBL/GenBank/DDBJ databases">
        <title>Draft genome sequences of new species of the genus Lactobacillus isolated from orchardgrass silage.</title>
        <authorList>
            <person name="Tohno M."/>
            <person name="Tanizawa Y."/>
            <person name="Arita M."/>
        </authorList>
    </citation>
    <scope>NUCLEOTIDE SEQUENCE [LARGE SCALE GENOMIC DNA]</scope>
    <source>
        <strain evidence="1 2">IWT126</strain>
    </source>
</reference>
<dbReference type="STRING" id="1302250.GCA_001313225_03012"/>
<protein>
    <submittedName>
        <fullName evidence="1">DNA-7-methylguanine glycosylase</fullName>
    </submittedName>
</protein>
<dbReference type="Gene3D" id="1.25.40.290">
    <property type="entry name" value="ARM repeat domains"/>
    <property type="match status" value="1"/>
</dbReference>
<dbReference type="Gene3D" id="1.20.1660.10">
    <property type="entry name" value="Hypothetical protein (EF3068)"/>
    <property type="match status" value="1"/>
</dbReference>
<evidence type="ECO:0000313" key="2">
    <source>
        <dbReference type="Proteomes" id="UP000198402"/>
    </source>
</evidence>
<dbReference type="PANTHER" id="PTHR34070">
    <property type="entry name" value="ARMADILLO-TYPE FOLD"/>
    <property type="match status" value="1"/>
</dbReference>
<dbReference type="CDD" id="cd07064">
    <property type="entry name" value="AlkD_like_1"/>
    <property type="match status" value="1"/>
</dbReference>
<dbReference type="Pfam" id="PF08713">
    <property type="entry name" value="DNA_alkylation"/>
    <property type="match status" value="1"/>
</dbReference>
<evidence type="ECO:0000313" key="1">
    <source>
        <dbReference type="EMBL" id="GAX00587.1"/>
    </source>
</evidence>
<dbReference type="OrthoDB" id="9775346at2"/>
<dbReference type="SUPFAM" id="SSF48371">
    <property type="entry name" value="ARM repeat"/>
    <property type="match status" value="1"/>
</dbReference>
<dbReference type="InterPro" id="IPR014825">
    <property type="entry name" value="DNA_alkylation"/>
</dbReference>
<dbReference type="EMBL" id="BCMG01000002">
    <property type="protein sequence ID" value="GAX00587.1"/>
    <property type="molecule type" value="Genomic_DNA"/>
</dbReference>
<organism evidence="1 2">
    <name type="scientific">Secundilactobacillus silagei JCM 19001</name>
    <dbReference type="NCBI Taxonomy" id="1302250"/>
    <lineage>
        <taxon>Bacteria</taxon>
        <taxon>Bacillati</taxon>
        <taxon>Bacillota</taxon>
        <taxon>Bacilli</taxon>
        <taxon>Lactobacillales</taxon>
        <taxon>Lactobacillaceae</taxon>
        <taxon>Secundilactobacillus</taxon>
    </lineage>
</organism>
<dbReference type="PANTHER" id="PTHR34070:SF1">
    <property type="entry name" value="DNA ALKYLATION REPAIR PROTEIN"/>
    <property type="match status" value="1"/>
</dbReference>
<name>A0A1Z5IFP1_9LACO</name>
<keyword evidence="2" id="KW-1185">Reference proteome</keyword>
<dbReference type="AlphaFoldDB" id="A0A1Z5IFP1"/>
<dbReference type="Proteomes" id="UP000198402">
    <property type="component" value="Unassembled WGS sequence"/>
</dbReference>
<dbReference type="RefSeq" id="WP_054656150.1">
    <property type="nucleotide sequence ID" value="NZ_BBFL01000016.1"/>
</dbReference>
<dbReference type="InterPro" id="IPR016024">
    <property type="entry name" value="ARM-type_fold"/>
</dbReference>
<proteinExistence type="predicted"/>